<evidence type="ECO:0000256" key="8">
    <source>
        <dbReference type="ARBA" id="ARBA00022454"/>
    </source>
</evidence>
<evidence type="ECO:0000256" key="15">
    <source>
        <dbReference type="ARBA" id="ARBA00023204"/>
    </source>
</evidence>
<feature type="binding site" evidence="25">
    <location>
        <position position="303"/>
    </location>
    <ligand>
        <name>Mg(2+)</name>
        <dbReference type="ChEBI" id="CHEBI:18420"/>
        <label>1</label>
    </ligand>
</feature>
<evidence type="ECO:0000256" key="2">
    <source>
        <dbReference type="ARBA" id="ARBA00004286"/>
    </source>
</evidence>
<dbReference type="GO" id="GO:0046872">
    <property type="term" value="F:metal ion binding"/>
    <property type="evidence" value="ECO:0007669"/>
    <property type="project" value="UniProtKB-KW"/>
</dbReference>
<evidence type="ECO:0000256" key="3">
    <source>
        <dbReference type="ARBA" id="ARBA00004305"/>
    </source>
</evidence>
<keyword evidence="15" id="KW-0234">DNA repair</keyword>
<proteinExistence type="inferred from homology"/>
<comment type="similarity">
    <text evidence="5">Belongs to the ADP-ribosylglycohydrolase family.</text>
</comment>
<evidence type="ECO:0000256" key="4">
    <source>
        <dbReference type="ARBA" id="ARBA00004496"/>
    </source>
</evidence>
<evidence type="ECO:0000256" key="22">
    <source>
        <dbReference type="ARBA" id="ARBA00043187"/>
    </source>
</evidence>
<evidence type="ECO:0000256" key="24">
    <source>
        <dbReference type="ARBA" id="ARBA00049015"/>
    </source>
</evidence>
<dbReference type="FunFam" id="1.10.4080.10:FF:000001">
    <property type="entry name" value="ADP-ribose glycohydrolase ARH3"/>
    <property type="match status" value="1"/>
</dbReference>
<comment type="caution">
    <text evidence="26">The sequence shown here is derived from an EMBL/GenBank/DDBJ whole genome shotgun (WGS) entry which is preliminary data.</text>
</comment>
<feature type="binding site" evidence="25">
    <location>
        <position position="64"/>
    </location>
    <ligand>
        <name>Mg(2+)</name>
        <dbReference type="ChEBI" id="CHEBI:18420"/>
        <label>1</label>
    </ligand>
</feature>
<feature type="binding site" evidence="25">
    <location>
        <position position="65"/>
    </location>
    <ligand>
        <name>Mg(2+)</name>
        <dbReference type="ChEBI" id="CHEBI:18420"/>
        <label>1</label>
    </ligand>
</feature>
<dbReference type="GO" id="GO:0004649">
    <property type="term" value="F:poly(ADP-ribose) glycohydrolase activity"/>
    <property type="evidence" value="ECO:0007669"/>
    <property type="project" value="UniProtKB-EC"/>
</dbReference>
<dbReference type="InterPro" id="IPR050792">
    <property type="entry name" value="ADP-ribosylglycohydrolase"/>
</dbReference>
<dbReference type="InterPro" id="IPR005502">
    <property type="entry name" value="Ribosyl_crysJ1"/>
</dbReference>
<keyword evidence="8" id="KW-0158">Chromosome</keyword>
<evidence type="ECO:0000256" key="13">
    <source>
        <dbReference type="ARBA" id="ARBA00022842"/>
    </source>
</evidence>
<feature type="binding site" evidence="25">
    <location>
        <position position="300"/>
    </location>
    <ligand>
        <name>Mg(2+)</name>
        <dbReference type="ChEBI" id="CHEBI:18420"/>
        <label>1</label>
    </ligand>
</feature>
<gene>
    <name evidence="26" type="ORF">NP493_167g02000</name>
</gene>
<keyword evidence="14" id="KW-0496">Mitochondrion</keyword>
<keyword evidence="11" id="KW-0227">DNA damage</keyword>
<evidence type="ECO:0000313" key="26">
    <source>
        <dbReference type="EMBL" id="KAK2187384.1"/>
    </source>
</evidence>
<protein>
    <recommendedName>
        <fullName evidence="17">ADP-ribosylhydrolase ARH3</fullName>
        <ecNumber evidence="7">3.2.1.143</ecNumber>
    </recommendedName>
    <alternativeName>
        <fullName evidence="18">ADP-ribose glycohydrolase ARH3</fullName>
    </alternativeName>
    <alternativeName>
        <fullName evidence="19">ADP-ribosylhydrolase 3</fullName>
    </alternativeName>
    <alternativeName>
        <fullName evidence="22">O-acetyl-ADP-ribose deacetylase ARH3</fullName>
    </alternativeName>
    <alternativeName>
        <fullName evidence="23">Poly(ADP-ribose) glycohydrolase ARH3</fullName>
    </alternativeName>
    <alternativeName>
        <fullName evidence="21">[Protein ADP-ribosylarginine] hydrolase-like protein 2</fullName>
    </alternativeName>
    <alternativeName>
        <fullName evidence="20">[Protein ADP-ribosylserine] hydrolase</fullName>
    </alternativeName>
</protein>
<dbReference type="Gene3D" id="1.10.4080.10">
    <property type="entry name" value="ADP-ribosylation/Crystallin J1"/>
    <property type="match status" value="1"/>
</dbReference>
<dbReference type="EC" id="3.2.1.143" evidence="7"/>
<comment type="subcellular location">
    <subcellularLocation>
        <location evidence="2">Chromosome</location>
    </subcellularLocation>
    <subcellularLocation>
        <location evidence="4">Cytoplasm</location>
    </subcellularLocation>
    <subcellularLocation>
        <location evidence="3">Mitochondrion matrix</location>
    </subcellularLocation>
    <subcellularLocation>
        <location evidence="1">Nucleus</location>
    </subcellularLocation>
</comment>
<evidence type="ECO:0000256" key="21">
    <source>
        <dbReference type="ARBA" id="ARBA00042850"/>
    </source>
</evidence>
<feature type="binding site" evidence="25">
    <location>
        <position position="302"/>
    </location>
    <ligand>
        <name>Mg(2+)</name>
        <dbReference type="ChEBI" id="CHEBI:18420"/>
        <label>2</label>
    </ligand>
</feature>
<comment type="cofactor">
    <cofactor evidence="25">
        <name>Mg(2+)</name>
        <dbReference type="ChEBI" id="CHEBI:18420"/>
    </cofactor>
    <text evidence="25">Binds 2 magnesium ions per subunit.</text>
</comment>
<evidence type="ECO:0000256" key="19">
    <source>
        <dbReference type="ARBA" id="ARBA00042471"/>
    </source>
</evidence>
<reference evidence="26" key="1">
    <citation type="journal article" date="2023" name="Mol. Biol. Evol.">
        <title>Third-Generation Sequencing Reveals the Adaptive Role of the Epigenome in Three Deep-Sea Polychaetes.</title>
        <authorList>
            <person name="Perez M."/>
            <person name="Aroh O."/>
            <person name="Sun Y."/>
            <person name="Lan Y."/>
            <person name="Juniper S.K."/>
            <person name="Young C.R."/>
            <person name="Angers B."/>
            <person name="Qian P.Y."/>
        </authorList>
    </citation>
    <scope>NUCLEOTIDE SEQUENCE</scope>
    <source>
        <strain evidence="26">R07B-5</strain>
    </source>
</reference>
<keyword evidence="27" id="KW-1185">Reference proteome</keyword>
<dbReference type="GO" id="GO:0140290">
    <property type="term" value="P:peptidyl-serine ADP-deribosylation"/>
    <property type="evidence" value="ECO:0007669"/>
    <property type="project" value="UniProtKB-ARBA"/>
</dbReference>
<dbReference type="Pfam" id="PF03747">
    <property type="entry name" value="ADP_ribosyl_GH"/>
    <property type="match status" value="1"/>
</dbReference>
<evidence type="ECO:0000256" key="5">
    <source>
        <dbReference type="ARBA" id="ARBA00010702"/>
    </source>
</evidence>
<keyword evidence="10 25" id="KW-0479">Metal-binding</keyword>
<keyword evidence="9" id="KW-0963">Cytoplasm</keyword>
<keyword evidence="13 25" id="KW-0460">Magnesium</keyword>
<dbReference type="GO" id="GO:0005759">
    <property type="term" value="C:mitochondrial matrix"/>
    <property type="evidence" value="ECO:0007669"/>
    <property type="project" value="UniProtKB-SubCell"/>
</dbReference>
<evidence type="ECO:0000256" key="12">
    <source>
        <dbReference type="ARBA" id="ARBA00022801"/>
    </source>
</evidence>
<dbReference type="Proteomes" id="UP001209878">
    <property type="component" value="Unassembled WGS sequence"/>
</dbReference>
<dbReference type="SUPFAM" id="SSF101478">
    <property type="entry name" value="ADP-ribosylglycohydrolase"/>
    <property type="match status" value="1"/>
</dbReference>
<evidence type="ECO:0000256" key="7">
    <source>
        <dbReference type="ARBA" id="ARBA00012255"/>
    </source>
</evidence>
<evidence type="ECO:0000256" key="9">
    <source>
        <dbReference type="ARBA" id="ARBA00022490"/>
    </source>
</evidence>
<keyword evidence="16" id="KW-0539">Nucleus</keyword>
<evidence type="ECO:0000256" key="23">
    <source>
        <dbReference type="ARBA" id="ARBA00043193"/>
    </source>
</evidence>
<accession>A0AAD9UFG8</accession>
<evidence type="ECO:0000256" key="17">
    <source>
        <dbReference type="ARBA" id="ARBA00041057"/>
    </source>
</evidence>
<evidence type="ECO:0000313" key="27">
    <source>
        <dbReference type="Proteomes" id="UP001209878"/>
    </source>
</evidence>
<feature type="binding site" evidence="25">
    <location>
        <position position="66"/>
    </location>
    <ligand>
        <name>Mg(2+)</name>
        <dbReference type="ChEBI" id="CHEBI:18420"/>
        <label>1</label>
    </ligand>
</feature>
<dbReference type="PANTHER" id="PTHR16222:SF24">
    <property type="entry name" value="ADP-RIBOSYLHYDROLASE ARH3"/>
    <property type="match status" value="1"/>
</dbReference>
<evidence type="ECO:0000256" key="14">
    <source>
        <dbReference type="ARBA" id="ARBA00023128"/>
    </source>
</evidence>
<evidence type="ECO:0000256" key="25">
    <source>
        <dbReference type="PIRSR" id="PIRSR605502-1"/>
    </source>
</evidence>
<sequence length="354" mass="39152">MAATVVRNARPVSPRLSKYCGALVGAVVGDCLGAYFECKRHVKVDELLNHFAALDSVRKEQQFTDDTAMARSVARSLVEKKGLDVKDMASRFVSEFYKEPDRGYGGSIAAVFSKLEKSGCSDPFLPAKEQFDGQGSFGNGGAMRISPTALYGYNLSEEELNKVSEDITRITHTHPDALRGAQLQCSAVRLALRETDTDHLNTNNFIQKLRTTMKQLENPQNLDNHPQPYCDKLDTIEEFLKRDSVDCSEVVECLGNDISALGSVPTAIYCFLRSLKPVDYIPKENPFERTILYAISLGGDTDTIATMAGAMAGAYYELDRVPQHWQDICEGVPDAVSYAKQLHTLCSDLMDSHK</sequence>
<keyword evidence="12" id="KW-0378">Hydrolase</keyword>
<dbReference type="EMBL" id="JAODUO010000167">
    <property type="protein sequence ID" value="KAK2187384.1"/>
    <property type="molecule type" value="Genomic_DNA"/>
</dbReference>
<dbReference type="InterPro" id="IPR036705">
    <property type="entry name" value="Ribosyl_crysJ1_sf"/>
</dbReference>
<evidence type="ECO:0000256" key="20">
    <source>
        <dbReference type="ARBA" id="ARBA00042722"/>
    </source>
</evidence>
<evidence type="ECO:0000256" key="11">
    <source>
        <dbReference type="ARBA" id="ARBA00022763"/>
    </source>
</evidence>
<dbReference type="AlphaFoldDB" id="A0AAD9UFG8"/>
<organism evidence="26 27">
    <name type="scientific">Ridgeia piscesae</name>
    <name type="common">Tubeworm</name>
    <dbReference type="NCBI Taxonomy" id="27915"/>
    <lineage>
        <taxon>Eukaryota</taxon>
        <taxon>Metazoa</taxon>
        <taxon>Spiralia</taxon>
        <taxon>Lophotrochozoa</taxon>
        <taxon>Annelida</taxon>
        <taxon>Polychaeta</taxon>
        <taxon>Sedentaria</taxon>
        <taxon>Canalipalpata</taxon>
        <taxon>Sabellida</taxon>
        <taxon>Siboglinidae</taxon>
        <taxon>Ridgeia</taxon>
    </lineage>
</organism>
<evidence type="ECO:0000256" key="6">
    <source>
        <dbReference type="ARBA" id="ARBA00011245"/>
    </source>
</evidence>
<evidence type="ECO:0000256" key="1">
    <source>
        <dbReference type="ARBA" id="ARBA00004123"/>
    </source>
</evidence>
<evidence type="ECO:0000256" key="18">
    <source>
        <dbReference type="ARBA" id="ARBA00042398"/>
    </source>
</evidence>
<comment type="catalytic activity">
    <reaction evidence="24">
        <text>alpha-NAD(+) + H2O = ADP-D-ribose + nicotinamide + H(+)</text>
        <dbReference type="Rhea" id="RHEA:68792"/>
        <dbReference type="ChEBI" id="CHEBI:15377"/>
        <dbReference type="ChEBI" id="CHEBI:15378"/>
        <dbReference type="ChEBI" id="CHEBI:17154"/>
        <dbReference type="ChEBI" id="CHEBI:57967"/>
        <dbReference type="ChEBI" id="CHEBI:77017"/>
    </reaction>
</comment>
<dbReference type="GO" id="GO:0005634">
    <property type="term" value="C:nucleus"/>
    <property type="evidence" value="ECO:0007669"/>
    <property type="project" value="UniProtKB-SubCell"/>
</dbReference>
<dbReference type="GO" id="GO:0006281">
    <property type="term" value="P:DNA repair"/>
    <property type="evidence" value="ECO:0007669"/>
    <property type="project" value="UniProtKB-KW"/>
</dbReference>
<comment type="subunit">
    <text evidence="6">Monomer.</text>
</comment>
<dbReference type="GO" id="GO:0005694">
    <property type="term" value="C:chromosome"/>
    <property type="evidence" value="ECO:0007669"/>
    <property type="project" value="UniProtKB-SubCell"/>
</dbReference>
<evidence type="ECO:0000256" key="16">
    <source>
        <dbReference type="ARBA" id="ARBA00023242"/>
    </source>
</evidence>
<dbReference type="PANTHER" id="PTHR16222">
    <property type="entry name" value="ADP-RIBOSYLGLYCOHYDROLASE"/>
    <property type="match status" value="1"/>
</dbReference>
<name>A0AAD9UFG8_RIDPI</name>
<evidence type="ECO:0000256" key="10">
    <source>
        <dbReference type="ARBA" id="ARBA00022723"/>
    </source>
</evidence>